<evidence type="ECO:0000313" key="2">
    <source>
        <dbReference type="Proteomes" id="UP000821865"/>
    </source>
</evidence>
<dbReference type="EMBL" id="CM023471">
    <property type="protein sequence ID" value="KAH7965664.1"/>
    <property type="molecule type" value="Genomic_DNA"/>
</dbReference>
<organism evidence="1 2">
    <name type="scientific">Dermacentor silvarum</name>
    <name type="common">Tick</name>
    <dbReference type="NCBI Taxonomy" id="543639"/>
    <lineage>
        <taxon>Eukaryota</taxon>
        <taxon>Metazoa</taxon>
        <taxon>Ecdysozoa</taxon>
        <taxon>Arthropoda</taxon>
        <taxon>Chelicerata</taxon>
        <taxon>Arachnida</taxon>
        <taxon>Acari</taxon>
        <taxon>Parasitiformes</taxon>
        <taxon>Ixodida</taxon>
        <taxon>Ixodoidea</taxon>
        <taxon>Ixodidae</taxon>
        <taxon>Rhipicephalinae</taxon>
        <taxon>Dermacentor</taxon>
    </lineage>
</organism>
<gene>
    <name evidence="1" type="ORF">HPB49_009509</name>
</gene>
<evidence type="ECO:0000313" key="1">
    <source>
        <dbReference type="EMBL" id="KAH7965664.1"/>
    </source>
</evidence>
<protein>
    <submittedName>
        <fullName evidence="1">Uncharacterized protein</fullName>
    </submittedName>
</protein>
<comment type="caution">
    <text evidence="1">The sequence shown here is derived from an EMBL/GenBank/DDBJ whole genome shotgun (WGS) entry which is preliminary data.</text>
</comment>
<accession>A0ACB8DC60</accession>
<dbReference type="Proteomes" id="UP000821865">
    <property type="component" value="Chromosome 2"/>
</dbReference>
<keyword evidence="2" id="KW-1185">Reference proteome</keyword>
<sequence>MDLSFRSTTRTGQSPNDLRLAELRFWAAPVTFNARQLDGTSLMFDFLHWLAEGSIEKALNRKMGELMLEVVHQFLGQVELFARNGTKIGDLKKPREDPVLIPVWIMPDGPSNSPLGPWQDPSKWGIFDYCVKRMTYASHLDPVVFTDVDDVVWDGRVFQISNVTVDGLSNLRRGGDNYAVTDRCGISARVALSIDNIRVKLYATTQKLGLRLRMDVRIIAVDVVLKVKETNKTIEIEDYQLTFPVPVEYDVYVLTPIIGPLFELFNGYMRRQLTEDEANKLEDHSRKYLERAIGTVTEFIKDPAPWMPWNISIIDAYRTYSEQHRS</sequence>
<reference evidence="1" key="1">
    <citation type="submission" date="2020-05" db="EMBL/GenBank/DDBJ databases">
        <title>Large-scale comparative analyses of tick genomes elucidate their genetic diversity and vector capacities.</title>
        <authorList>
            <person name="Jia N."/>
            <person name="Wang J."/>
            <person name="Shi W."/>
            <person name="Du L."/>
            <person name="Sun Y."/>
            <person name="Zhan W."/>
            <person name="Jiang J."/>
            <person name="Wang Q."/>
            <person name="Zhang B."/>
            <person name="Ji P."/>
            <person name="Sakyi L.B."/>
            <person name="Cui X."/>
            <person name="Yuan T."/>
            <person name="Jiang B."/>
            <person name="Yang W."/>
            <person name="Lam T.T.-Y."/>
            <person name="Chang Q."/>
            <person name="Ding S."/>
            <person name="Wang X."/>
            <person name="Zhu J."/>
            <person name="Ruan X."/>
            <person name="Zhao L."/>
            <person name="Wei J."/>
            <person name="Que T."/>
            <person name="Du C."/>
            <person name="Cheng J."/>
            <person name="Dai P."/>
            <person name="Han X."/>
            <person name="Huang E."/>
            <person name="Gao Y."/>
            <person name="Liu J."/>
            <person name="Shao H."/>
            <person name="Ye R."/>
            <person name="Li L."/>
            <person name="Wei W."/>
            <person name="Wang X."/>
            <person name="Wang C."/>
            <person name="Yang T."/>
            <person name="Huo Q."/>
            <person name="Li W."/>
            <person name="Guo W."/>
            <person name="Chen H."/>
            <person name="Zhou L."/>
            <person name="Ni X."/>
            <person name="Tian J."/>
            <person name="Zhou Y."/>
            <person name="Sheng Y."/>
            <person name="Liu T."/>
            <person name="Pan Y."/>
            <person name="Xia L."/>
            <person name="Li J."/>
            <person name="Zhao F."/>
            <person name="Cao W."/>
        </authorList>
    </citation>
    <scope>NUCLEOTIDE SEQUENCE</scope>
    <source>
        <strain evidence="1">Dsil-2018</strain>
    </source>
</reference>
<proteinExistence type="predicted"/>
<name>A0ACB8DC60_DERSI</name>